<proteinExistence type="predicted"/>
<dbReference type="InterPro" id="IPR001347">
    <property type="entry name" value="SIS_dom"/>
</dbReference>
<dbReference type="SUPFAM" id="SSF46689">
    <property type="entry name" value="Homeodomain-like"/>
    <property type="match status" value="1"/>
</dbReference>
<dbReference type="Gene3D" id="3.40.50.10490">
    <property type="entry name" value="Glucose-6-phosphate isomerase like protein, domain 1"/>
    <property type="match status" value="1"/>
</dbReference>
<dbReference type="PANTHER" id="PTHR30514">
    <property type="entry name" value="GLUCOKINASE"/>
    <property type="match status" value="1"/>
</dbReference>
<dbReference type="InterPro" id="IPR047640">
    <property type="entry name" value="RpiR-like"/>
</dbReference>
<dbReference type="InterPro" id="IPR046348">
    <property type="entry name" value="SIS_dom_sf"/>
</dbReference>
<dbReference type="GO" id="GO:0003700">
    <property type="term" value="F:DNA-binding transcription factor activity"/>
    <property type="evidence" value="ECO:0007669"/>
    <property type="project" value="InterPro"/>
</dbReference>
<feature type="region of interest" description="Disordered" evidence="4">
    <location>
        <begin position="1"/>
        <end position="23"/>
    </location>
</feature>
<dbReference type="Pfam" id="PF01418">
    <property type="entry name" value="HTH_6"/>
    <property type="match status" value="1"/>
</dbReference>
<dbReference type="RefSeq" id="WP_167464532.1">
    <property type="nucleotide sequence ID" value="NZ_CP046171.1"/>
</dbReference>
<dbReference type="InterPro" id="IPR000281">
    <property type="entry name" value="HTH_RpiR"/>
</dbReference>
<dbReference type="EMBL" id="CP046171">
    <property type="protein sequence ID" value="QIS05458.1"/>
    <property type="molecule type" value="Genomic_DNA"/>
</dbReference>
<feature type="domain" description="HTH rpiR-type" evidence="5">
    <location>
        <begin position="23"/>
        <end position="99"/>
    </location>
</feature>
<evidence type="ECO:0000256" key="4">
    <source>
        <dbReference type="SAM" id="MobiDB-lite"/>
    </source>
</evidence>
<dbReference type="PANTHER" id="PTHR30514:SF1">
    <property type="entry name" value="HTH-TYPE TRANSCRIPTIONAL REGULATOR HEXR-RELATED"/>
    <property type="match status" value="1"/>
</dbReference>
<evidence type="ECO:0000256" key="3">
    <source>
        <dbReference type="ARBA" id="ARBA00023163"/>
    </source>
</evidence>
<organism evidence="7 8">
    <name type="scientific">Nocardia brasiliensis</name>
    <dbReference type="NCBI Taxonomy" id="37326"/>
    <lineage>
        <taxon>Bacteria</taxon>
        <taxon>Bacillati</taxon>
        <taxon>Actinomycetota</taxon>
        <taxon>Actinomycetes</taxon>
        <taxon>Mycobacteriales</taxon>
        <taxon>Nocardiaceae</taxon>
        <taxon>Nocardia</taxon>
    </lineage>
</organism>
<dbReference type="Proteomes" id="UP000501705">
    <property type="component" value="Chromosome"/>
</dbReference>
<evidence type="ECO:0000259" key="6">
    <source>
        <dbReference type="PROSITE" id="PS51464"/>
    </source>
</evidence>
<sequence>MTEATQRVSTKGGVRVPGGPEGDDVRTRLLGALPSLTPAGLRLARVIRDDPAGVAHLTVSELAARAETSTSAVVRLAKALGYEGYPQLRLALAATAKDDGQPVFATDIDAEDPLSKVLQKLTAFETEGMLATAELADPATMLAVVEALVHARRVELIGIGASGLVATDMAQKLARIGMWCDACTSEDEALVLGSLLGAGDVLIAFSHSGETAAIVDALEHARGRQATTVAVTAGPQSKLARAAAHTVLVAGREDGFRSAAMASRMSQLLVVDALYVGVLQRTPTAAAALRRTYDAVADRRIPRALRKSP</sequence>
<accession>A0A6G9XX24</accession>
<dbReference type="SUPFAM" id="SSF53697">
    <property type="entry name" value="SIS domain"/>
    <property type="match status" value="1"/>
</dbReference>
<protein>
    <submittedName>
        <fullName evidence="7">SIS domain-containing protein</fullName>
    </submittedName>
</protein>
<dbReference type="AlphaFoldDB" id="A0A6G9XX24"/>
<dbReference type="InterPro" id="IPR009057">
    <property type="entry name" value="Homeodomain-like_sf"/>
</dbReference>
<dbReference type="GO" id="GO:0097367">
    <property type="term" value="F:carbohydrate derivative binding"/>
    <property type="evidence" value="ECO:0007669"/>
    <property type="project" value="InterPro"/>
</dbReference>
<evidence type="ECO:0000259" key="5">
    <source>
        <dbReference type="PROSITE" id="PS51071"/>
    </source>
</evidence>
<evidence type="ECO:0000313" key="8">
    <source>
        <dbReference type="Proteomes" id="UP000501705"/>
    </source>
</evidence>
<dbReference type="InterPro" id="IPR036388">
    <property type="entry name" value="WH-like_DNA-bd_sf"/>
</dbReference>
<dbReference type="InterPro" id="IPR035472">
    <property type="entry name" value="RpiR-like_SIS"/>
</dbReference>
<dbReference type="PROSITE" id="PS51071">
    <property type="entry name" value="HTH_RPIR"/>
    <property type="match status" value="1"/>
</dbReference>
<dbReference type="Gene3D" id="1.10.10.10">
    <property type="entry name" value="Winged helix-like DNA-binding domain superfamily/Winged helix DNA-binding domain"/>
    <property type="match status" value="1"/>
</dbReference>
<evidence type="ECO:0000256" key="1">
    <source>
        <dbReference type="ARBA" id="ARBA00023015"/>
    </source>
</evidence>
<reference evidence="7 8" key="1">
    <citation type="journal article" date="2019" name="ACS Chem. Biol.">
        <title>Identification and Mobilization of a Cryptic Antibiotic Biosynthesis Gene Locus from a Human-Pathogenic Nocardia Isolate.</title>
        <authorList>
            <person name="Herisse M."/>
            <person name="Ishida K."/>
            <person name="Porter J.L."/>
            <person name="Howden B."/>
            <person name="Hertweck C."/>
            <person name="Stinear T.P."/>
            <person name="Pidot S.J."/>
        </authorList>
    </citation>
    <scope>NUCLEOTIDE SEQUENCE [LARGE SCALE GENOMIC DNA]</scope>
    <source>
        <strain evidence="7 8">AUSMDU00024985</strain>
    </source>
</reference>
<keyword evidence="1" id="KW-0805">Transcription regulation</keyword>
<dbReference type="Pfam" id="PF01380">
    <property type="entry name" value="SIS"/>
    <property type="match status" value="1"/>
</dbReference>
<dbReference type="GO" id="GO:0003677">
    <property type="term" value="F:DNA binding"/>
    <property type="evidence" value="ECO:0007669"/>
    <property type="project" value="UniProtKB-KW"/>
</dbReference>
<gene>
    <name evidence="7" type="ORF">F5X71_26915</name>
</gene>
<dbReference type="PROSITE" id="PS51464">
    <property type="entry name" value="SIS"/>
    <property type="match status" value="1"/>
</dbReference>
<dbReference type="GO" id="GO:1901135">
    <property type="term" value="P:carbohydrate derivative metabolic process"/>
    <property type="evidence" value="ECO:0007669"/>
    <property type="project" value="InterPro"/>
</dbReference>
<keyword evidence="2" id="KW-0238">DNA-binding</keyword>
<keyword evidence="3" id="KW-0804">Transcription</keyword>
<dbReference type="CDD" id="cd05013">
    <property type="entry name" value="SIS_RpiR"/>
    <property type="match status" value="1"/>
</dbReference>
<evidence type="ECO:0000256" key="2">
    <source>
        <dbReference type="ARBA" id="ARBA00023125"/>
    </source>
</evidence>
<name>A0A6G9XX24_NOCBR</name>
<evidence type="ECO:0000313" key="7">
    <source>
        <dbReference type="EMBL" id="QIS05458.1"/>
    </source>
</evidence>
<feature type="domain" description="SIS" evidence="6">
    <location>
        <begin position="144"/>
        <end position="284"/>
    </location>
</feature>